<organism evidence="11 12">
    <name type="scientific">Halobacteriovorax vibrionivorans</name>
    <dbReference type="NCBI Taxonomy" id="2152716"/>
    <lineage>
        <taxon>Bacteria</taxon>
        <taxon>Pseudomonadati</taxon>
        <taxon>Bdellovibrionota</taxon>
        <taxon>Bacteriovoracia</taxon>
        <taxon>Bacteriovoracales</taxon>
        <taxon>Halobacteriovoraceae</taxon>
        <taxon>Halobacteriovorax</taxon>
    </lineage>
</organism>
<evidence type="ECO:0000313" key="11">
    <source>
        <dbReference type="EMBL" id="RZF21990.1"/>
    </source>
</evidence>
<dbReference type="PANTHER" id="PTHR35091">
    <property type="entry name" value="FLAGELLAR PROTEIN FLIL"/>
    <property type="match status" value="1"/>
</dbReference>
<dbReference type="Pfam" id="PF03748">
    <property type="entry name" value="FliL"/>
    <property type="match status" value="1"/>
</dbReference>
<dbReference type="Proteomes" id="UP000443582">
    <property type="component" value="Unassembled WGS sequence"/>
</dbReference>
<comment type="similarity">
    <text evidence="3 10">Belongs to the FliL family.</text>
</comment>
<evidence type="ECO:0000256" key="10">
    <source>
        <dbReference type="RuleBase" id="RU364125"/>
    </source>
</evidence>
<dbReference type="EMBL" id="QDKL01000002">
    <property type="protein sequence ID" value="RZF21990.1"/>
    <property type="molecule type" value="Genomic_DNA"/>
</dbReference>
<keyword evidence="6 10" id="KW-0812">Transmembrane</keyword>
<evidence type="ECO:0000256" key="9">
    <source>
        <dbReference type="ARBA" id="ARBA00023136"/>
    </source>
</evidence>
<evidence type="ECO:0000256" key="7">
    <source>
        <dbReference type="ARBA" id="ARBA00022779"/>
    </source>
</evidence>
<keyword evidence="7 10" id="KW-0283">Flagellar rotation</keyword>
<keyword evidence="9 10" id="KW-0472">Membrane</keyword>
<dbReference type="InterPro" id="IPR005503">
    <property type="entry name" value="FliL"/>
</dbReference>
<protein>
    <recommendedName>
        <fullName evidence="10">Flagellar protein FliL</fullName>
    </recommendedName>
</protein>
<evidence type="ECO:0000256" key="3">
    <source>
        <dbReference type="ARBA" id="ARBA00008281"/>
    </source>
</evidence>
<name>A0ABY0IHD0_9BACT</name>
<reference evidence="12" key="1">
    <citation type="journal article" date="2019" name="Int. J. Syst. Evol. Microbiol.">
        <title>Halobacteriovorax valvorus sp. nov., a novel prokaryotic predator isolated from coastal seawater of China.</title>
        <authorList>
            <person name="Chen M.-X."/>
        </authorList>
    </citation>
    <scope>NUCLEOTIDE SEQUENCE [LARGE SCALE GENOMIC DNA]</scope>
    <source>
        <strain evidence="12">BL9</strain>
    </source>
</reference>
<feature type="transmembrane region" description="Helical" evidence="10">
    <location>
        <begin position="18"/>
        <end position="38"/>
    </location>
</feature>
<sequence>MADGSADNTNQGSGKSPLLTVALLLNIILMGVIAYFQYQTHVKLSQQSSVEDLVKAQMAEANKEADVVTTGEAQEEEGKLFPLDSFTANLSQGDGPQRYIRLNAVLKLSLNAKEEEYKARKPQIRDTIISILNSKRPNDLLKVQGKEYLKEEIKSAINSYLVDGKVLDVYYVGFQIN</sequence>
<keyword evidence="4 10" id="KW-1003">Cell membrane</keyword>
<accession>A0ABY0IHD0</accession>
<evidence type="ECO:0000313" key="12">
    <source>
        <dbReference type="Proteomes" id="UP000443582"/>
    </source>
</evidence>
<proteinExistence type="inferred from homology"/>
<keyword evidence="12" id="KW-1185">Reference proteome</keyword>
<evidence type="ECO:0000256" key="8">
    <source>
        <dbReference type="ARBA" id="ARBA00022989"/>
    </source>
</evidence>
<comment type="caution">
    <text evidence="11">The sequence shown here is derived from an EMBL/GenBank/DDBJ whole genome shotgun (WGS) entry which is preliminary data.</text>
</comment>
<comment type="function">
    <text evidence="1 10">Controls the rotational direction of flagella during chemotaxis.</text>
</comment>
<keyword evidence="8 10" id="KW-1133">Transmembrane helix</keyword>
<gene>
    <name evidence="11" type="ORF">DAY19_09910</name>
</gene>
<evidence type="ECO:0000256" key="6">
    <source>
        <dbReference type="ARBA" id="ARBA00022692"/>
    </source>
</evidence>
<dbReference type="PANTHER" id="PTHR35091:SF2">
    <property type="entry name" value="FLAGELLAR PROTEIN FLIL"/>
    <property type="match status" value="1"/>
</dbReference>
<dbReference type="RefSeq" id="WP_115361938.1">
    <property type="nucleotide sequence ID" value="NZ_QDKL01000002.1"/>
</dbReference>
<evidence type="ECO:0000256" key="5">
    <source>
        <dbReference type="ARBA" id="ARBA00022500"/>
    </source>
</evidence>
<evidence type="ECO:0000256" key="1">
    <source>
        <dbReference type="ARBA" id="ARBA00002254"/>
    </source>
</evidence>
<keyword evidence="5 10" id="KW-0145">Chemotaxis</keyword>
<evidence type="ECO:0000256" key="2">
    <source>
        <dbReference type="ARBA" id="ARBA00004162"/>
    </source>
</evidence>
<comment type="subcellular location">
    <subcellularLocation>
        <location evidence="2">Cell membrane</location>
        <topology evidence="2">Single-pass membrane protein</topology>
    </subcellularLocation>
</comment>
<evidence type="ECO:0000256" key="4">
    <source>
        <dbReference type="ARBA" id="ARBA00022475"/>
    </source>
</evidence>